<name>A0AA36C6T7_9BILA</name>
<evidence type="ECO:0000313" key="1">
    <source>
        <dbReference type="EMBL" id="CAJ0562509.1"/>
    </source>
</evidence>
<proteinExistence type="predicted"/>
<accession>A0AA36C6T7</accession>
<dbReference type="AlphaFoldDB" id="A0AA36C6T7"/>
<dbReference type="EMBL" id="CATQJA010000650">
    <property type="protein sequence ID" value="CAJ0562509.1"/>
    <property type="molecule type" value="Genomic_DNA"/>
</dbReference>
<dbReference type="Proteomes" id="UP001177023">
    <property type="component" value="Unassembled WGS sequence"/>
</dbReference>
<feature type="non-terminal residue" evidence="1">
    <location>
        <position position="1"/>
    </location>
</feature>
<evidence type="ECO:0000313" key="2">
    <source>
        <dbReference type="Proteomes" id="UP001177023"/>
    </source>
</evidence>
<reference evidence="1" key="1">
    <citation type="submission" date="2023-06" db="EMBL/GenBank/DDBJ databases">
        <authorList>
            <person name="Delattre M."/>
        </authorList>
    </citation>
    <scope>NUCLEOTIDE SEQUENCE</scope>
    <source>
        <strain evidence="1">AF72</strain>
    </source>
</reference>
<organism evidence="1 2">
    <name type="scientific">Mesorhabditis spiculigera</name>
    <dbReference type="NCBI Taxonomy" id="96644"/>
    <lineage>
        <taxon>Eukaryota</taxon>
        <taxon>Metazoa</taxon>
        <taxon>Ecdysozoa</taxon>
        <taxon>Nematoda</taxon>
        <taxon>Chromadorea</taxon>
        <taxon>Rhabditida</taxon>
        <taxon>Rhabditina</taxon>
        <taxon>Rhabditomorpha</taxon>
        <taxon>Rhabditoidea</taxon>
        <taxon>Rhabditidae</taxon>
        <taxon>Mesorhabditinae</taxon>
        <taxon>Mesorhabditis</taxon>
    </lineage>
</organism>
<comment type="caution">
    <text evidence="1">The sequence shown here is derived from an EMBL/GenBank/DDBJ whole genome shotgun (WGS) entry which is preliminary data.</text>
</comment>
<gene>
    <name evidence="1" type="ORF">MSPICULIGERA_LOCUS2139</name>
</gene>
<keyword evidence="2" id="KW-1185">Reference proteome</keyword>
<protein>
    <submittedName>
        <fullName evidence="1">Uncharacterized protein</fullName>
    </submittedName>
</protein>
<sequence>MPPKNTKSSAEILDLDAVFSTLKGESYEEKYIGLMRHLVEQRRMDSDSPIATLAVIKLSVEFDFPLSTARKEKVHEIVHEASTHYELAKLLDQGLEKRGFAFYKALTKKTEETFGERGPLAIMDDITQMIKRADLPGIYTTASQKMTNVQKIHFLLDLIILRVDATPLLSAKFLALVHGLSAEELRGISFAQILIRLLLLKLYHGLPEQCFIPQYFDQATVKAMTRLIVVSAANGFSLDSHRLGFADFIDFTAALMCRFLEVGEEKIAKKDFDEVQRWLRYDSGDSNKLLAAFLAEPGKNDPLGEDRLAWSLLGVISQLQTIYGITESTLGLHIPEVFGLDCRYVEYNSKLKALKGSLETYKTIVERCGGHSTVSNFSQLLQICGAHKMSLDLMATFHKDSHTPEASCTEIFIQIYAHTGLLDFRTAAQLCAMLFGKMPQDWVDFRKASQSGVFNLNACFAIEQTDAHQLAAALLQNALLKIASSQGYQTNMAMCILLVLCREITQQFVKNWHPPVVAAISRALAEKKSLIMPVLFDYIRVPYVCKAVSSFEGISSEQARELLIRSGKRLSPSRCIFLLRHLLEKHPEVLQLALDPTVKAEMAAMSDEDRLQIIEIVAGSEGGSSSGRSTPAVIFLEDDDASRSTGIRGSKTPVHFDLAMDGEFMEIDSSETFGTAVNFVPHDATLEAQQTWARQYNEYKSEKESRGIDDYEDWSDDDMKEAAEEYAIKNRVPVGQSGWLDGIALSKYF</sequence>